<evidence type="ECO:0000256" key="4">
    <source>
        <dbReference type="ARBA" id="ARBA00023136"/>
    </source>
</evidence>
<protein>
    <recommendedName>
        <fullName evidence="8">PQ-loop repeat-containing protein</fullName>
    </recommendedName>
</protein>
<reference evidence="6 7" key="1">
    <citation type="submission" date="2007-10" db="EMBL/GenBank/DDBJ databases">
        <title>Complete sequence of Desulfococcus oleovorans Hxd3.</title>
        <authorList>
            <consortium name="US DOE Joint Genome Institute"/>
            <person name="Copeland A."/>
            <person name="Lucas S."/>
            <person name="Lapidus A."/>
            <person name="Barry K."/>
            <person name="Glavina del Rio T."/>
            <person name="Dalin E."/>
            <person name="Tice H."/>
            <person name="Pitluck S."/>
            <person name="Kiss H."/>
            <person name="Brettin T."/>
            <person name="Bruce D."/>
            <person name="Detter J.C."/>
            <person name="Han C."/>
            <person name="Schmutz J."/>
            <person name="Larimer F."/>
            <person name="Land M."/>
            <person name="Hauser L."/>
            <person name="Kyrpides N."/>
            <person name="Kim E."/>
            <person name="Wawrik B."/>
            <person name="Richardson P."/>
        </authorList>
    </citation>
    <scope>NUCLEOTIDE SEQUENCE [LARGE SCALE GENOMIC DNA]</scope>
    <source>
        <strain evidence="7">DSM 6200 / JCM 39069 / Hxd3</strain>
    </source>
</reference>
<accession>A8ZY54</accession>
<feature type="transmembrane region" description="Helical" evidence="5">
    <location>
        <begin position="6"/>
        <end position="27"/>
    </location>
</feature>
<keyword evidence="7" id="KW-1185">Reference proteome</keyword>
<gene>
    <name evidence="6" type="ordered locus">Dole_1255</name>
</gene>
<evidence type="ECO:0000313" key="7">
    <source>
        <dbReference type="Proteomes" id="UP000008561"/>
    </source>
</evidence>
<dbReference type="InterPro" id="IPR006603">
    <property type="entry name" value="PQ-loop_rpt"/>
</dbReference>
<dbReference type="GO" id="GO:0016020">
    <property type="term" value="C:membrane"/>
    <property type="evidence" value="ECO:0007669"/>
    <property type="project" value="UniProtKB-SubCell"/>
</dbReference>
<dbReference type="KEGG" id="dol:Dole_1255"/>
<keyword evidence="4 5" id="KW-0472">Membrane</keyword>
<dbReference type="Gene3D" id="1.20.1280.290">
    <property type="match status" value="1"/>
</dbReference>
<proteinExistence type="predicted"/>
<feature type="transmembrane region" description="Helical" evidence="5">
    <location>
        <begin position="39"/>
        <end position="58"/>
    </location>
</feature>
<keyword evidence="2 5" id="KW-0812">Transmembrane</keyword>
<evidence type="ECO:0000256" key="5">
    <source>
        <dbReference type="SAM" id="Phobius"/>
    </source>
</evidence>
<dbReference type="Proteomes" id="UP000008561">
    <property type="component" value="Chromosome"/>
</dbReference>
<evidence type="ECO:0000256" key="3">
    <source>
        <dbReference type="ARBA" id="ARBA00022989"/>
    </source>
</evidence>
<comment type="subcellular location">
    <subcellularLocation>
        <location evidence="1">Membrane</location>
        <topology evidence="1">Multi-pass membrane protein</topology>
    </subcellularLocation>
</comment>
<evidence type="ECO:0000256" key="1">
    <source>
        <dbReference type="ARBA" id="ARBA00004141"/>
    </source>
</evidence>
<feature type="transmembrane region" description="Helical" evidence="5">
    <location>
        <begin position="64"/>
        <end position="84"/>
    </location>
</feature>
<sequence>METGSVFELMGAAGSFVMCVSAVPQIVKTYRMKCADGLSGSYLTALATGLSLIMAYALHTGDRVFIFGNALSLMLTVILAGLWYQYGNRHKR</sequence>
<dbReference type="eggNOG" id="COG4095">
    <property type="taxonomic scope" value="Bacteria"/>
</dbReference>
<dbReference type="OrthoDB" id="122062at2"/>
<evidence type="ECO:0008006" key="8">
    <source>
        <dbReference type="Google" id="ProtNLM"/>
    </source>
</evidence>
<keyword evidence="3 5" id="KW-1133">Transmembrane helix</keyword>
<dbReference type="HOGENOM" id="CLU_2408486_0_0_7"/>
<dbReference type="STRING" id="96561.Dole_1255"/>
<evidence type="ECO:0000313" key="6">
    <source>
        <dbReference type="EMBL" id="ABW67061.1"/>
    </source>
</evidence>
<dbReference type="Pfam" id="PF04193">
    <property type="entry name" value="PQ-loop"/>
    <property type="match status" value="1"/>
</dbReference>
<dbReference type="EMBL" id="CP000859">
    <property type="protein sequence ID" value="ABW67061.1"/>
    <property type="molecule type" value="Genomic_DNA"/>
</dbReference>
<name>A8ZY54_DESOH</name>
<dbReference type="AlphaFoldDB" id="A8ZY54"/>
<evidence type="ECO:0000256" key="2">
    <source>
        <dbReference type="ARBA" id="ARBA00022692"/>
    </source>
</evidence>
<organism evidence="6 7">
    <name type="scientific">Desulfosudis oleivorans (strain DSM 6200 / JCM 39069 / Hxd3)</name>
    <name type="common">Desulfococcus oleovorans</name>
    <dbReference type="NCBI Taxonomy" id="96561"/>
    <lineage>
        <taxon>Bacteria</taxon>
        <taxon>Pseudomonadati</taxon>
        <taxon>Thermodesulfobacteriota</taxon>
        <taxon>Desulfobacteria</taxon>
        <taxon>Desulfobacterales</taxon>
        <taxon>Desulfosudaceae</taxon>
        <taxon>Desulfosudis</taxon>
    </lineage>
</organism>